<sequence>MIQLSNVTKQFVSGERVVCQVFRDIDYNIDASCSISISGRSGSGKSTLLRMLAGLDLNYLGDYYFKRNKLEKNIEKMATHRLKHIGIVTQKYQLLSDRNCYDNIAFPLKCLKHDKKTIKNKVEEIMELLDLNEFKDRYPYELSGGQCQRIAIARAIVKSPDILLADEPTGALDKASEYEILKIFDLLISKGQTLVVATHSDVVAKHCTSNYIIEDYKIQSIK</sequence>
<evidence type="ECO:0000256" key="2">
    <source>
        <dbReference type="ARBA" id="ARBA00022840"/>
    </source>
</evidence>
<dbReference type="OrthoDB" id="9802264at2"/>
<dbReference type="InterPro" id="IPR027417">
    <property type="entry name" value="P-loop_NTPase"/>
</dbReference>
<dbReference type="SMART" id="SM00382">
    <property type="entry name" value="AAA"/>
    <property type="match status" value="1"/>
</dbReference>
<dbReference type="Proteomes" id="UP000273083">
    <property type="component" value="Unassembled WGS sequence"/>
</dbReference>
<dbReference type="InterPro" id="IPR003439">
    <property type="entry name" value="ABC_transporter-like_ATP-bd"/>
</dbReference>
<feature type="domain" description="ABC transporter" evidence="3">
    <location>
        <begin position="2"/>
        <end position="221"/>
    </location>
</feature>
<dbReference type="Pfam" id="PF00005">
    <property type="entry name" value="ABC_tran"/>
    <property type="match status" value="1"/>
</dbReference>
<evidence type="ECO:0000259" key="3">
    <source>
        <dbReference type="PROSITE" id="PS50893"/>
    </source>
</evidence>
<dbReference type="AlphaFoldDB" id="A0A3N1XPT2"/>
<dbReference type="PANTHER" id="PTHR24220">
    <property type="entry name" value="IMPORT ATP-BINDING PROTEIN"/>
    <property type="match status" value="1"/>
</dbReference>
<dbReference type="InterPro" id="IPR003593">
    <property type="entry name" value="AAA+_ATPase"/>
</dbReference>
<dbReference type="PANTHER" id="PTHR24220:SF692">
    <property type="entry name" value="ABC TRANSPORTER DOMAIN-CONTAINING PROTEIN"/>
    <property type="match status" value="1"/>
</dbReference>
<name>A0A3N1XPT2_9FIRM</name>
<dbReference type="InterPro" id="IPR015854">
    <property type="entry name" value="ABC_transpr_LolD-like"/>
</dbReference>
<dbReference type="GO" id="GO:0005886">
    <property type="term" value="C:plasma membrane"/>
    <property type="evidence" value="ECO:0007669"/>
    <property type="project" value="TreeGrafter"/>
</dbReference>
<dbReference type="PROSITE" id="PS00211">
    <property type="entry name" value="ABC_TRANSPORTER_1"/>
    <property type="match status" value="1"/>
</dbReference>
<protein>
    <submittedName>
        <fullName evidence="4">Putative ABC transport system ATP-binding protein</fullName>
    </submittedName>
</protein>
<accession>A0A3N1XPT2</accession>
<dbReference type="GO" id="GO:0022857">
    <property type="term" value="F:transmembrane transporter activity"/>
    <property type="evidence" value="ECO:0007669"/>
    <property type="project" value="TreeGrafter"/>
</dbReference>
<evidence type="ECO:0000313" key="4">
    <source>
        <dbReference type="EMBL" id="ROR28665.1"/>
    </source>
</evidence>
<organism evidence="4 5">
    <name type="scientific">Mobilisporobacter senegalensis</name>
    <dbReference type="NCBI Taxonomy" id="1329262"/>
    <lineage>
        <taxon>Bacteria</taxon>
        <taxon>Bacillati</taxon>
        <taxon>Bacillota</taxon>
        <taxon>Clostridia</taxon>
        <taxon>Lachnospirales</taxon>
        <taxon>Lachnospiraceae</taxon>
        <taxon>Mobilisporobacter</taxon>
    </lineage>
</organism>
<dbReference type="Gene3D" id="3.40.50.300">
    <property type="entry name" value="P-loop containing nucleotide triphosphate hydrolases"/>
    <property type="match status" value="1"/>
</dbReference>
<reference evidence="4 5" key="1">
    <citation type="submission" date="2018-11" db="EMBL/GenBank/DDBJ databases">
        <title>Genomic Encyclopedia of Type Strains, Phase IV (KMG-IV): sequencing the most valuable type-strain genomes for metagenomic binning, comparative biology and taxonomic classification.</title>
        <authorList>
            <person name="Goeker M."/>
        </authorList>
    </citation>
    <scope>NUCLEOTIDE SEQUENCE [LARGE SCALE GENOMIC DNA]</scope>
    <source>
        <strain evidence="4 5">DSM 26537</strain>
    </source>
</reference>
<evidence type="ECO:0000313" key="5">
    <source>
        <dbReference type="Proteomes" id="UP000273083"/>
    </source>
</evidence>
<dbReference type="InterPro" id="IPR017871">
    <property type="entry name" value="ABC_transporter-like_CS"/>
</dbReference>
<gene>
    <name evidence="4" type="ORF">EDD66_104252</name>
</gene>
<keyword evidence="5" id="KW-1185">Reference proteome</keyword>
<dbReference type="RefSeq" id="WP_123609160.1">
    <property type="nucleotide sequence ID" value="NZ_RJVG01000004.1"/>
</dbReference>
<dbReference type="GO" id="GO:0005524">
    <property type="term" value="F:ATP binding"/>
    <property type="evidence" value="ECO:0007669"/>
    <property type="project" value="UniProtKB-KW"/>
</dbReference>
<comment type="caution">
    <text evidence="4">The sequence shown here is derived from an EMBL/GenBank/DDBJ whole genome shotgun (WGS) entry which is preliminary data.</text>
</comment>
<proteinExistence type="predicted"/>
<dbReference type="GO" id="GO:0016887">
    <property type="term" value="F:ATP hydrolysis activity"/>
    <property type="evidence" value="ECO:0007669"/>
    <property type="project" value="InterPro"/>
</dbReference>
<dbReference type="EMBL" id="RJVG01000004">
    <property type="protein sequence ID" value="ROR28665.1"/>
    <property type="molecule type" value="Genomic_DNA"/>
</dbReference>
<dbReference type="PROSITE" id="PS50893">
    <property type="entry name" value="ABC_TRANSPORTER_2"/>
    <property type="match status" value="1"/>
</dbReference>
<evidence type="ECO:0000256" key="1">
    <source>
        <dbReference type="ARBA" id="ARBA00022741"/>
    </source>
</evidence>
<keyword evidence="2 4" id="KW-0067">ATP-binding</keyword>
<dbReference type="SUPFAM" id="SSF52540">
    <property type="entry name" value="P-loop containing nucleoside triphosphate hydrolases"/>
    <property type="match status" value="1"/>
</dbReference>
<keyword evidence="1" id="KW-0547">Nucleotide-binding</keyword>